<protein>
    <submittedName>
        <fullName evidence="4">Type II secretion system protein E</fullName>
    </submittedName>
</protein>
<evidence type="ECO:0000313" key="4">
    <source>
        <dbReference type="EMBL" id="AEB09913.1"/>
    </source>
</evidence>
<evidence type="ECO:0000256" key="2">
    <source>
        <dbReference type="SAM" id="MobiDB-lite"/>
    </source>
</evidence>
<gene>
    <name evidence="4" type="ordered locus">Desac_2084</name>
</gene>
<dbReference type="SUPFAM" id="SSF52540">
    <property type="entry name" value="P-loop containing nucleoside triphosphate hydrolases"/>
    <property type="match status" value="1"/>
</dbReference>
<evidence type="ECO:0000256" key="1">
    <source>
        <dbReference type="ARBA" id="ARBA00006611"/>
    </source>
</evidence>
<dbReference type="FunFam" id="3.40.50.300:FF:000521">
    <property type="entry name" value="Type II secretion system protein E"/>
    <property type="match status" value="1"/>
</dbReference>
<dbReference type="Gene3D" id="3.30.450.380">
    <property type="match status" value="1"/>
</dbReference>
<dbReference type="CDD" id="cd01130">
    <property type="entry name" value="VirB11-like_ATPase"/>
    <property type="match status" value="1"/>
</dbReference>
<feature type="region of interest" description="Disordered" evidence="2">
    <location>
        <begin position="1"/>
        <end position="20"/>
    </location>
</feature>
<dbReference type="OrthoDB" id="9810761at2"/>
<sequence length="449" mass="50177">MSLIARLQKQPTRKASVGNGFRTEEQKKEDFYNELKSRVHYRLLDLLDLSRLAGADDAQLFQDIRRGIEIILGEDNIALSLTEKERLTKDIRDELLGYGPLEQLLGDATVSDVLVNGYDSVYVERRGKLEKTPVRFKDNAHLLKIIEKIASGVGRRVDESCPMVDARLPDGSRVNAIIAPLALDGPALSIRKFSKDPYKVHDLIEFGTITEGIAKVLEAMVKARLNILISGGTGSGKTTFLNVLSAFIPNDERIITIEDAAELQLQQDHVVRLETRPPNMEGMGEVTQRDLVRNALRMRPERIILGEVRQAEALDMLQAMNTGHDGSLATIHANTPRDALVRLETMVAMAGLNIPDKALRHQIASAIHVVIQVARLKDGSRKMLYLNEIVGMEGEVIVMQEIFRYEMLGLTEEGKVRGRFRATGIRPKFMTQLEALGVDLPSNVFREKN</sequence>
<dbReference type="Gene3D" id="3.40.50.300">
    <property type="entry name" value="P-loop containing nucleotide triphosphate hydrolases"/>
    <property type="match status" value="1"/>
</dbReference>
<dbReference type="InterPro" id="IPR050921">
    <property type="entry name" value="T4SS_GSP_E_ATPase"/>
</dbReference>
<feature type="domain" description="Bacterial type II secretion system protein E" evidence="3">
    <location>
        <begin position="97"/>
        <end position="376"/>
    </location>
</feature>
<dbReference type="RefSeq" id="WP_013707022.1">
    <property type="nucleotide sequence ID" value="NC_015388.1"/>
</dbReference>
<dbReference type="GO" id="GO:0016887">
    <property type="term" value="F:ATP hydrolysis activity"/>
    <property type="evidence" value="ECO:0007669"/>
    <property type="project" value="InterPro"/>
</dbReference>
<reference evidence="5" key="2">
    <citation type="submission" date="2011-03" db="EMBL/GenBank/DDBJ databases">
        <title>The complete genome of Desulfobacca acetoxidans DSM 11109.</title>
        <authorList>
            <consortium name="US DOE Joint Genome Institute (JGI-PGF)"/>
            <person name="Lucas S."/>
            <person name="Copeland A."/>
            <person name="Lapidus A."/>
            <person name="Bruce D."/>
            <person name="Goodwin L."/>
            <person name="Pitluck S."/>
            <person name="Peters L."/>
            <person name="Kyrpides N."/>
            <person name="Mavromatis K."/>
            <person name="Ivanova N."/>
            <person name="Ovchinnikova G."/>
            <person name="Teshima H."/>
            <person name="Detter J.C."/>
            <person name="Han C."/>
            <person name="Land M."/>
            <person name="Hauser L."/>
            <person name="Markowitz V."/>
            <person name="Cheng J.-F."/>
            <person name="Hugenholtz P."/>
            <person name="Woyke T."/>
            <person name="Wu D."/>
            <person name="Spring S."/>
            <person name="Schueler E."/>
            <person name="Brambilla E."/>
            <person name="Klenk H.-P."/>
            <person name="Eisen J.A."/>
        </authorList>
    </citation>
    <scope>NUCLEOTIDE SEQUENCE [LARGE SCALE GENOMIC DNA]</scope>
    <source>
        <strain evidence="5">ATCC 700848 / DSM 11109 / ASRB2</strain>
    </source>
</reference>
<dbReference type="STRING" id="880072.Desac_2084"/>
<comment type="similarity">
    <text evidence="1">Belongs to the GSP E family.</text>
</comment>
<evidence type="ECO:0000313" key="5">
    <source>
        <dbReference type="Proteomes" id="UP000000483"/>
    </source>
</evidence>
<accession>F2NJW9</accession>
<name>F2NJW9_DESAR</name>
<dbReference type="InterPro" id="IPR027417">
    <property type="entry name" value="P-loop_NTPase"/>
</dbReference>
<keyword evidence="5" id="KW-1185">Reference proteome</keyword>
<dbReference type="EMBL" id="CP002629">
    <property type="protein sequence ID" value="AEB09913.1"/>
    <property type="molecule type" value="Genomic_DNA"/>
</dbReference>
<dbReference type="Pfam" id="PF00437">
    <property type="entry name" value="T2SSE"/>
    <property type="match status" value="1"/>
</dbReference>
<dbReference type="Proteomes" id="UP000000483">
    <property type="component" value="Chromosome"/>
</dbReference>
<proteinExistence type="inferred from homology"/>
<organism evidence="4 5">
    <name type="scientific">Desulfobacca acetoxidans (strain ATCC 700848 / DSM 11109 / ASRB2)</name>
    <dbReference type="NCBI Taxonomy" id="880072"/>
    <lineage>
        <taxon>Bacteria</taxon>
        <taxon>Pseudomonadati</taxon>
        <taxon>Thermodesulfobacteriota</taxon>
        <taxon>Desulfobaccia</taxon>
        <taxon>Desulfobaccales</taxon>
        <taxon>Desulfobaccaceae</taxon>
        <taxon>Desulfobacca</taxon>
    </lineage>
</organism>
<dbReference type="PANTHER" id="PTHR30486">
    <property type="entry name" value="TWITCHING MOTILITY PROTEIN PILT"/>
    <property type="match status" value="1"/>
</dbReference>
<dbReference type="eggNOG" id="COG4962">
    <property type="taxonomic scope" value="Bacteria"/>
</dbReference>
<evidence type="ECO:0000259" key="3">
    <source>
        <dbReference type="Pfam" id="PF00437"/>
    </source>
</evidence>
<dbReference type="InterPro" id="IPR001482">
    <property type="entry name" value="T2SS/T4SS_dom"/>
</dbReference>
<dbReference type="KEGG" id="dao:Desac_2084"/>
<reference evidence="4 5" key="1">
    <citation type="journal article" date="2011" name="Stand. Genomic Sci.">
        <title>Complete genome sequence of the acetate-degrading sulfate reducer Desulfobacca acetoxidans type strain (ASRB2).</title>
        <authorList>
            <person name="Goker M."/>
            <person name="Teshima H."/>
            <person name="Lapidus A."/>
            <person name="Nolan M."/>
            <person name="Lucas S."/>
            <person name="Hammon N."/>
            <person name="Deshpande S."/>
            <person name="Cheng J.F."/>
            <person name="Tapia R."/>
            <person name="Han C."/>
            <person name="Goodwin L."/>
            <person name="Pitluck S."/>
            <person name="Huntemann M."/>
            <person name="Liolios K."/>
            <person name="Ivanova N."/>
            <person name="Pagani I."/>
            <person name="Mavromatis K."/>
            <person name="Ovchinikova G."/>
            <person name="Pati A."/>
            <person name="Chen A."/>
            <person name="Palaniappan K."/>
            <person name="Land M."/>
            <person name="Hauser L."/>
            <person name="Brambilla E.M."/>
            <person name="Rohde M."/>
            <person name="Spring S."/>
            <person name="Detter J.C."/>
            <person name="Woyke T."/>
            <person name="Bristow J."/>
            <person name="Eisen J.A."/>
            <person name="Markowitz V."/>
            <person name="Hugenholtz P."/>
            <person name="Kyrpides N.C."/>
            <person name="Klenk H.P."/>
        </authorList>
    </citation>
    <scope>NUCLEOTIDE SEQUENCE [LARGE SCALE GENOMIC DNA]</scope>
    <source>
        <strain evidence="5">ATCC 700848 / DSM 11109 / ASRB2</strain>
    </source>
</reference>
<dbReference type="PANTHER" id="PTHR30486:SF15">
    <property type="entry name" value="TYPE II_IV SECRETION SYSTEM ATPASE"/>
    <property type="match status" value="1"/>
</dbReference>
<dbReference type="AlphaFoldDB" id="F2NJW9"/>
<dbReference type="HOGENOM" id="CLU_005379_4_1_7"/>